<keyword evidence="1" id="KW-0732">Signal</keyword>
<dbReference type="Pfam" id="PF00149">
    <property type="entry name" value="Metallophos"/>
    <property type="match status" value="1"/>
</dbReference>
<dbReference type="STRING" id="681398.PJIAN_3373"/>
<comment type="caution">
    <text evidence="5">The sequence shown here is derived from an EMBL/GenBank/DDBJ whole genome shotgun (WGS) entry which is preliminary data.</text>
</comment>
<dbReference type="SUPFAM" id="SSF49464">
    <property type="entry name" value="Carboxypeptidase regulatory domain-like"/>
    <property type="match status" value="1"/>
</dbReference>
<dbReference type="InterPro" id="IPR032288">
    <property type="entry name" value="Metallophos_C"/>
</dbReference>
<organism evidence="5 6">
    <name type="scientific">Paludibacter jiangxiensis</name>
    <dbReference type="NCBI Taxonomy" id="681398"/>
    <lineage>
        <taxon>Bacteria</taxon>
        <taxon>Pseudomonadati</taxon>
        <taxon>Bacteroidota</taxon>
        <taxon>Bacteroidia</taxon>
        <taxon>Bacteroidales</taxon>
        <taxon>Paludibacteraceae</taxon>
        <taxon>Paludibacter</taxon>
    </lineage>
</organism>
<name>A0A170ZVY2_9BACT</name>
<dbReference type="GO" id="GO:0016787">
    <property type="term" value="F:hydrolase activity"/>
    <property type="evidence" value="ECO:0007669"/>
    <property type="project" value="InterPro"/>
</dbReference>
<dbReference type="Pfam" id="PF16370">
    <property type="entry name" value="MetallophosC"/>
    <property type="match status" value="1"/>
</dbReference>
<evidence type="ECO:0000259" key="3">
    <source>
        <dbReference type="Pfam" id="PF16370"/>
    </source>
</evidence>
<protein>
    <submittedName>
        <fullName evidence="5">Calcineurin-like phosphoesterase</fullName>
    </submittedName>
</protein>
<dbReference type="Proteomes" id="UP000076586">
    <property type="component" value="Unassembled WGS sequence"/>
</dbReference>
<evidence type="ECO:0000256" key="1">
    <source>
        <dbReference type="SAM" id="SignalP"/>
    </source>
</evidence>
<dbReference type="InterPro" id="IPR004843">
    <property type="entry name" value="Calcineurin-like_PHP"/>
</dbReference>
<evidence type="ECO:0000259" key="2">
    <source>
        <dbReference type="Pfam" id="PF00149"/>
    </source>
</evidence>
<reference evidence="6" key="2">
    <citation type="journal article" date="2017" name="Genome Announc.">
        <title>Draft genome sequence of Paludibacter jiangxiensis NM7(T), a propionate-producing fermentative bacterium.</title>
        <authorList>
            <person name="Qiu Y.-L."/>
            <person name="Tourlousse D.M."/>
            <person name="Matsuura N."/>
            <person name="Ohashi A."/>
            <person name="Sekiguchi Y."/>
        </authorList>
    </citation>
    <scope>NUCLEOTIDE SEQUENCE [LARGE SCALE GENOMIC DNA]</scope>
    <source>
        <strain evidence="6">NM7</strain>
    </source>
</reference>
<dbReference type="InterPro" id="IPR008969">
    <property type="entry name" value="CarboxyPept-like_regulatory"/>
</dbReference>
<keyword evidence="6" id="KW-1185">Reference proteome</keyword>
<feature type="chain" id="PRO_5007905155" evidence="1">
    <location>
        <begin position="32"/>
        <end position="502"/>
    </location>
</feature>
<feature type="domain" description="Calcineurin-like phosphoesterase N-terminal" evidence="4">
    <location>
        <begin position="61"/>
        <end position="135"/>
    </location>
</feature>
<dbReference type="InterPro" id="IPR032285">
    <property type="entry name" value="Metallophos_N"/>
</dbReference>
<feature type="domain" description="Calcineurin-like phosphoesterase C-terminal" evidence="3">
    <location>
        <begin position="357"/>
        <end position="496"/>
    </location>
</feature>
<evidence type="ECO:0000259" key="4">
    <source>
        <dbReference type="Pfam" id="PF16371"/>
    </source>
</evidence>
<sequence>MVHKIMKMRRFIECVALCCLMLLLPLAACQAQFVGGESQQLSGVVLPEKEGMTVKGIVADEAGKPVAGVVVNDGFHFTTTDAAGVYYLPSDLIRSKYVSVSVPAAYRIHASKGVADGYYARLSGGQATNRCDFVLQTRPDRLSAFEYVAMSDPQVRNYTQLDRFQKETVPDLKKTFAQLGNREVYVMTLGDNVWDAMDLFPAYKSAIGSLGVPVFSTIGNHDFNLAYNSLQNSEDPSKPFAEEIYEATFGPVAYSFDLGKIHVVTISDIDYFQDKKYKERVPQDQLEWLKNDLSYVKPGTTVFLNMHAPVLNRTFNGSGNIKNPAELLDILKNYNVHIFTGHTHFYENEEAAPSIYEHNIGAACGAWWVGEVNRCGAPNGYLVVDVNGDSVTWHYKATGQDLSYQFRVYKPGDFQMQPEYLVANVWDWDPAWKVQYYENGELRGAMEQFADEDQAFIDMKKGKPEGYKTAHLFRIKPTKGVKYIKIEVVNRFGEVYDKNIKL</sequence>
<dbReference type="PANTHER" id="PTHR43143:SF1">
    <property type="entry name" value="SERINE_THREONINE-PROTEIN PHOSPHATASE CPPED1"/>
    <property type="match status" value="1"/>
</dbReference>
<dbReference type="InterPro" id="IPR051918">
    <property type="entry name" value="STPP_CPPED1"/>
</dbReference>
<evidence type="ECO:0000313" key="6">
    <source>
        <dbReference type="Proteomes" id="UP000076586"/>
    </source>
</evidence>
<dbReference type="InterPro" id="IPR029052">
    <property type="entry name" value="Metallo-depent_PP-like"/>
</dbReference>
<dbReference type="Gene3D" id="3.60.21.10">
    <property type="match status" value="1"/>
</dbReference>
<reference evidence="6" key="1">
    <citation type="submission" date="2016-04" db="EMBL/GenBank/DDBJ databases">
        <title>Draft genome sequence of Paludibacter jiangxiensis strain NM7.</title>
        <authorList>
            <person name="Qiu Y."/>
            <person name="Matsuura N."/>
            <person name="Ohashi A."/>
            <person name="Tourlousse M.D."/>
            <person name="Sekiguchi Y."/>
        </authorList>
    </citation>
    <scope>NUCLEOTIDE SEQUENCE [LARGE SCALE GENOMIC DNA]</scope>
    <source>
        <strain evidence="6">NM7</strain>
    </source>
</reference>
<accession>A0A170ZVY2</accession>
<gene>
    <name evidence="5" type="ORF">PJIAN_3373</name>
</gene>
<proteinExistence type="predicted"/>
<dbReference type="SUPFAM" id="SSF56300">
    <property type="entry name" value="Metallo-dependent phosphatases"/>
    <property type="match status" value="1"/>
</dbReference>
<feature type="signal peptide" evidence="1">
    <location>
        <begin position="1"/>
        <end position="31"/>
    </location>
</feature>
<dbReference type="Pfam" id="PF16371">
    <property type="entry name" value="MetallophosN"/>
    <property type="match status" value="1"/>
</dbReference>
<evidence type="ECO:0000313" key="5">
    <source>
        <dbReference type="EMBL" id="GAT63061.1"/>
    </source>
</evidence>
<dbReference type="EMBL" id="BDCR01000003">
    <property type="protein sequence ID" value="GAT63061.1"/>
    <property type="molecule type" value="Genomic_DNA"/>
</dbReference>
<feature type="domain" description="Calcineurin-like phosphoesterase" evidence="2">
    <location>
        <begin position="150"/>
        <end position="345"/>
    </location>
</feature>
<dbReference type="PANTHER" id="PTHR43143">
    <property type="entry name" value="METALLOPHOSPHOESTERASE, CALCINEURIN SUPERFAMILY"/>
    <property type="match status" value="1"/>
</dbReference>
<dbReference type="AlphaFoldDB" id="A0A170ZVY2"/>